<dbReference type="Pfam" id="PF11934">
    <property type="entry name" value="DUF3452"/>
    <property type="match status" value="1"/>
</dbReference>
<comment type="subcellular location">
    <subcellularLocation>
        <location evidence="1">Nucleus</location>
    </subcellularLocation>
</comment>
<evidence type="ECO:0000256" key="4">
    <source>
        <dbReference type="ARBA" id="ARBA00023015"/>
    </source>
</evidence>
<proteinExistence type="inferred from homology"/>
<dbReference type="GO" id="GO:0006357">
    <property type="term" value="P:regulation of transcription by RNA polymerase II"/>
    <property type="evidence" value="ECO:0007669"/>
    <property type="project" value="InterPro"/>
</dbReference>
<keyword evidence="4" id="KW-0805">Transcription regulation</keyword>
<dbReference type="Gene3D" id="1.10.472.140">
    <property type="match status" value="1"/>
</dbReference>
<keyword evidence="6" id="KW-0539">Nucleus</keyword>
<dbReference type="SMART" id="SM01368">
    <property type="entry name" value="RB_A"/>
    <property type="match status" value="1"/>
</dbReference>
<evidence type="ECO:0000259" key="10">
    <source>
        <dbReference type="SMART" id="SM01367"/>
    </source>
</evidence>
<dbReference type="Proteomes" id="UP000775213">
    <property type="component" value="Unassembled WGS sequence"/>
</dbReference>
<feature type="region of interest" description="Disordered" evidence="9">
    <location>
        <begin position="870"/>
        <end position="904"/>
    </location>
</feature>
<dbReference type="InterPro" id="IPR036915">
    <property type="entry name" value="Cyclin-like_sf"/>
</dbReference>
<dbReference type="Pfam" id="PF01858">
    <property type="entry name" value="RB_A"/>
    <property type="match status" value="1"/>
</dbReference>
<dbReference type="GO" id="GO:0032875">
    <property type="term" value="P:regulation of DNA endoreduplication"/>
    <property type="evidence" value="ECO:0007669"/>
    <property type="project" value="UniProtKB-ARBA"/>
</dbReference>
<evidence type="ECO:0000313" key="12">
    <source>
        <dbReference type="EMBL" id="KAH0461868.1"/>
    </source>
</evidence>
<dbReference type="SUPFAM" id="SSF47954">
    <property type="entry name" value="Cyclin-like"/>
    <property type="match status" value="2"/>
</dbReference>
<dbReference type="SMART" id="SM01367">
    <property type="entry name" value="DUF3452"/>
    <property type="match status" value="1"/>
</dbReference>
<gene>
    <name evidence="12" type="ORF">IEQ34_009443</name>
</gene>
<dbReference type="InterPro" id="IPR002720">
    <property type="entry name" value="RB_A"/>
</dbReference>
<name>A0AAV7H1W9_DENCH</name>
<dbReference type="GO" id="GO:0000977">
    <property type="term" value="F:RNA polymerase II transcription regulatory region sequence-specific DNA binding"/>
    <property type="evidence" value="ECO:0007669"/>
    <property type="project" value="TreeGrafter"/>
</dbReference>
<evidence type="ECO:0000256" key="7">
    <source>
        <dbReference type="ARBA" id="ARBA00023306"/>
    </source>
</evidence>
<comment type="caution">
    <text evidence="12">The sequence shown here is derived from an EMBL/GenBank/DDBJ whole genome shotgun (WGS) entry which is preliminary data.</text>
</comment>
<dbReference type="GO" id="GO:0030154">
    <property type="term" value="P:cell differentiation"/>
    <property type="evidence" value="ECO:0007669"/>
    <property type="project" value="TreeGrafter"/>
</dbReference>
<feature type="domain" description="Retinoblastoma-associated protein A-box" evidence="11">
    <location>
        <begin position="408"/>
        <end position="609"/>
    </location>
</feature>
<evidence type="ECO:0000256" key="5">
    <source>
        <dbReference type="ARBA" id="ARBA00023163"/>
    </source>
</evidence>
<keyword evidence="13" id="KW-1185">Reference proteome</keyword>
<evidence type="ECO:0000256" key="9">
    <source>
        <dbReference type="SAM" id="MobiDB-lite"/>
    </source>
</evidence>
<dbReference type="GO" id="GO:2000134">
    <property type="term" value="P:negative regulation of G1/S transition of mitotic cell cycle"/>
    <property type="evidence" value="ECO:0007669"/>
    <property type="project" value="TreeGrafter"/>
</dbReference>
<protein>
    <recommendedName>
        <fullName evidence="14">Retinoblastoma-related protein</fullName>
    </recommendedName>
</protein>
<dbReference type="GO" id="GO:0005634">
    <property type="term" value="C:nucleus"/>
    <property type="evidence" value="ECO:0007669"/>
    <property type="project" value="UniProtKB-SubCell"/>
</dbReference>
<dbReference type="AlphaFoldDB" id="A0AAV7H1W9"/>
<keyword evidence="3" id="KW-0678">Repressor</keyword>
<organism evidence="12 13">
    <name type="scientific">Dendrobium chrysotoxum</name>
    <name type="common">Orchid</name>
    <dbReference type="NCBI Taxonomy" id="161865"/>
    <lineage>
        <taxon>Eukaryota</taxon>
        <taxon>Viridiplantae</taxon>
        <taxon>Streptophyta</taxon>
        <taxon>Embryophyta</taxon>
        <taxon>Tracheophyta</taxon>
        <taxon>Spermatophyta</taxon>
        <taxon>Magnoliopsida</taxon>
        <taxon>Liliopsida</taxon>
        <taxon>Asparagales</taxon>
        <taxon>Orchidaceae</taxon>
        <taxon>Epidendroideae</taxon>
        <taxon>Malaxideae</taxon>
        <taxon>Dendrobiinae</taxon>
        <taxon>Dendrobium</taxon>
    </lineage>
</organism>
<dbReference type="FunFam" id="1.10.472.10:FF:000030">
    <property type="entry name" value="Retinoblastoma-related protein 1"/>
    <property type="match status" value="1"/>
</dbReference>
<keyword evidence="7" id="KW-0131">Cell cycle</keyword>
<dbReference type="GO" id="GO:0000785">
    <property type="term" value="C:chromatin"/>
    <property type="evidence" value="ECO:0007669"/>
    <property type="project" value="TreeGrafter"/>
</dbReference>
<evidence type="ECO:0000256" key="3">
    <source>
        <dbReference type="ARBA" id="ARBA00022491"/>
    </source>
</evidence>
<dbReference type="PANTHER" id="PTHR13742:SF17">
    <property type="entry name" value="RE32990P-RELATED"/>
    <property type="match status" value="1"/>
</dbReference>
<reference evidence="12 13" key="1">
    <citation type="journal article" date="2021" name="Hortic Res">
        <title>Chromosome-scale assembly of the Dendrobium chrysotoxum genome enhances the understanding of orchid evolution.</title>
        <authorList>
            <person name="Zhang Y."/>
            <person name="Zhang G.Q."/>
            <person name="Zhang D."/>
            <person name="Liu X.D."/>
            <person name="Xu X.Y."/>
            <person name="Sun W.H."/>
            <person name="Yu X."/>
            <person name="Zhu X."/>
            <person name="Wang Z.W."/>
            <person name="Zhao X."/>
            <person name="Zhong W.Y."/>
            <person name="Chen H."/>
            <person name="Yin W.L."/>
            <person name="Huang T."/>
            <person name="Niu S.C."/>
            <person name="Liu Z.J."/>
        </authorList>
    </citation>
    <scope>NUCLEOTIDE SEQUENCE [LARGE SCALE GENOMIC DNA]</scope>
    <source>
        <strain evidence="12">Lindl</strain>
    </source>
</reference>
<evidence type="ECO:0000256" key="8">
    <source>
        <dbReference type="ARBA" id="ARBA00025018"/>
    </source>
</evidence>
<evidence type="ECO:0000256" key="1">
    <source>
        <dbReference type="ARBA" id="ARBA00004123"/>
    </source>
</evidence>
<dbReference type="InterPro" id="IPR028309">
    <property type="entry name" value="RB_fam"/>
</dbReference>
<dbReference type="GO" id="GO:0005667">
    <property type="term" value="C:transcription regulator complex"/>
    <property type="evidence" value="ECO:0007669"/>
    <property type="project" value="TreeGrafter"/>
</dbReference>
<dbReference type="InterPro" id="IPR024599">
    <property type="entry name" value="RB_N"/>
</dbReference>
<comment type="similarity">
    <text evidence="2">Belongs to the retinoblastoma protein (RB) family.</text>
</comment>
<feature type="region of interest" description="Disordered" evidence="9">
    <location>
        <begin position="691"/>
        <end position="723"/>
    </location>
</feature>
<evidence type="ECO:0000259" key="11">
    <source>
        <dbReference type="SMART" id="SM01368"/>
    </source>
</evidence>
<evidence type="ECO:0000256" key="6">
    <source>
        <dbReference type="ARBA" id="ARBA00023242"/>
    </source>
</evidence>
<comment type="function">
    <text evidence="8">Regulator of biological processes that recruits a histone deacetylase to control gene transcription. May play a role in the entry into mitosis, negatively regulating the cell proliferation. Formation of stable complexes with geminiviridae replication-associated proteins may create a cellular environment which favors viral DNA replication.</text>
</comment>
<sequence length="1014" mass="112526">MDDVKPSISSCSDDGDALEARFANLCKSGLALDESTTRQAMVLFRESKHILLANISTIGSGTPGEVERYWSAFVLYCITRLGQSKGRKESGQHGVSLCKILRASKLNIVDFFKEMPQFSLKAGYILSGLYGSDWEKRLELKELQVNFVHLSALSRHYRRAYQELFLRGDSSSQPSGFCSNTGYISDYHRFGWLLFLALRVHTFSRFRDLVTCTNGLVSILAILILHVPIKFRNFNVTNSRLFGKKTEKGVDLLASLCDIYHTSEDELKITLDKTNKLIVDILNKNPCPALECKTQNLDCFNTDGLTFFEGLLEDDSLQSILHILEKDYDDAINTIGELDERVFCSDDDSVLGTGSLSGGAINMSSRKSKPDMITSPEKTIKSPACIMQSPTSSVNGNLLGNSKMVFDTPVSTAMTTAKWLRNIISPLPSKPDGELRRFLSSCDKDATNDIIRRANIILGAIFPVSSFGERCVPGNLQGASLMDSIWAEQRKLEALKLYYRVLEAMCRAESQKLNGNNLTSLLTNERFHRCMLACSAELVLATHKTVTMMFPAVLERTGITAFDLSKVIESFVRHEETLPRELKRHLNSLEERLLESMAWEKGSSMYNSLIVARPSLSADINRVGLLAEPMLSLDAISTYYNIPTGGLPPLPFHKRCENFSDLNGDAPSPKKQCTEYRNVLVERTSFTSPIKDRTLATNSPKSKLPPLQSAFASPTRPSPSGGGETCAEISINVFFSKIVKLSAIRIRSLCERLQLSQEAQERVYCLIQQILSQKTSLFFNRHIDQIILCSFYVVAKISHLDLTFKEIIYNYRKQPQCKPQVFRSVFINWPSTSRNGKKGQEHVDIITFYNEIFIPSVKPLLVELGSAAGHSNSERPSEVTSNIDGPIPGSPQLSRFPNLPDMSPKKVSASHNVYVSPLRSSKMDALLSPSSKSYYACVGESTHAYQSPSKDLSAINNRLNSSRKISGRLNFDMVSDSVVAGSLGPHNSSSDSSSAAAAAATVLKNPVKCELPDF</sequence>
<accession>A0AAV7H1W9</accession>
<dbReference type="Pfam" id="PF01857">
    <property type="entry name" value="RB_B"/>
    <property type="match status" value="1"/>
</dbReference>
<evidence type="ECO:0000313" key="13">
    <source>
        <dbReference type="Proteomes" id="UP000775213"/>
    </source>
</evidence>
<keyword evidence="5" id="KW-0804">Transcription</keyword>
<dbReference type="FunFam" id="1.10.472.10:FF:000067">
    <property type="entry name" value="Retinoblastoma-related protein 1"/>
    <property type="match status" value="1"/>
</dbReference>
<feature type="domain" description="Retinoblastoma-associated protein N-terminal" evidence="10">
    <location>
        <begin position="79"/>
        <end position="226"/>
    </location>
</feature>
<dbReference type="FunFam" id="1.10.472.140:FF:000003">
    <property type="entry name" value="Retinoblastoma-related protein 1"/>
    <property type="match status" value="1"/>
</dbReference>
<dbReference type="Gene3D" id="1.10.472.10">
    <property type="entry name" value="Cyclin-like"/>
    <property type="match status" value="2"/>
</dbReference>
<evidence type="ECO:0000256" key="2">
    <source>
        <dbReference type="ARBA" id="ARBA00009475"/>
    </source>
</evidence>
<dbReference type="InterPro" id="IPR002719">
    <property type="entry name" value="RB_B"/>
</dbReference>
<dbReference type="EMBL" id="JAGFBR010000009">
    <property type="protein sequence ID" value="KAH0461868.1"/>
    <property type="molecule type" value="Genomic_DNA"/>
</dbReference>
<dbReference type="PANTHER" id="PTHR13742">
    <property type="entry name" value="RETINOBLASTOMA-ASSOCIATED PROTEIN RB -RELATED"/>
    <property type="match status" value="1"/>
</dbReference>
<evidence type="ECO:0008006" key="14">
    <source>
        <dbReference type="Google" id="ProtNLM"/>
    </source>
</evidence>